<dbReference type="CDD" id="cd07067">
    <property type="entry name" value="HP_PGM_like"/>
    <property type="match status" value="1"/>
</dbReference>
<dbReference type="PANTHER" id="PTHR48100">
    <property type="entry name" value="BROAD-SPECIFICITY PHOSPHATASE YOR283W-RELATED"/>
    <property type="match status" value="1"/>
</dbReference>
<dbReference type="InterPro" id="IPR029033">
    <property type="entry name" value="His_PPase_superfam"/>
</dbReference>
<dbReference type="SMART" id="SM00855">
    <property type="entry name" value="PGAM"/>
    <property type="match status" value="1"/>
</dbReference>
<protein>
    <submittedName>
        <fullName evidence="2">Phosphoglycerate mutase</fullName>
    </submittedName>
</protein>
<dbReference type="Proteomes" id="UP000051086">
    <property type="component" value="Unassembled WGS sequence"/>
</dbReference>
<name>A0A0P1FA05_9RHOB</name>
<sequence length="219" mass="24518">MSNITLVRHGQANTAARDEANYDALSDLGHQQASWLGDHMRSSGEHYERIYCGTLIRHRQTADAMALCDGAEVIVDDRLNEMEFFTLANLLLDQQEIQIPREREDFVSYLPMLMGKWQAGEILNPPESYQDFEYRTASVIAEIAQGRGSALAVTSGGLIAMALRGVLKLDTHGFSRLALAIMNSSVHRLHHVGGDFMMTQFNAVPHLDRSDRQHAQTHL</sequence>
<dbReference type="GO" id="GO:0016791">
    <property type="term" value="F:phosphatase activity"/>
    <property type="evidence" value="ECO:0007669"/>
    <property type="project" value="TreeGrafter"/>
</dbReference>
<dbReference type="Proteomes" id="UP000051887">
    <property type="component" value="Unassembled WGS sequence"/>
</dbReference>
<gene>
    <name evidence="1" type="ORF">TL5118_01104</name>
    <name evidence="2" type="ORF">TL5120_00931</name>
</gene>
<reference evidence="1 3" key="1">
    <citation type="submission" date="2015-09" db="EMBL/GenBank/DDBJ databases">
        <authorList>
            <person name="Rodrigo-Torres L."/>
            <person name="Arahal D.R."/>
        </authorList>
    </citation>
    <scope>NUCLEOTIDE SEQUENCE [LARGE SCALE GENOMIC DNA]</scope>
    <source>
        <strain evidence="1 3">CECT 5118</strain>
    </source>
</reference>
<evidence type="ECO:0000313" key="3">
    <source>
        <dbReference type="Proteomes" id="UP000051086"/>
    </source>
</evidence>
<evidence type="ECO:0000313" key="2">
    <source>
        <dbReference type="EMBL" id="CUH71150.1"/>
    </source>
</evidence>
<dbReference type="Pfam" id="PF00300">
    <property type="entry name" value="His_Phos_1"/>
    <property type="match status" value="1"/>
</dbReference>
<dbReference type="AlphaFoldDB" id="A0A0P1FA05"/>
<dbReference type="InterPro" id="IPR013078">
    <property type="entry name" value="His_Pase_superF_clade-1"/>
</dbReference>
<organism evidence="2 4">
    <name type="scientific">Thalassovita autumnalis</name>
    <dbReference type="NCBI Taxonomy" id="2072972"/>
    <lineage>
        <taxon>Bacteria</taxon>
        <taxon>Pseudomonadati</taxon>
        <taxon>Pseudomonadota</taxon>
        <taxon>Alphaproteobacteria</taxon>
        <taxon>Rhodobacterales</taxon>
        <taxon>Roseobacteraceae</taxon>
        <taxon>Thalassovita</taxon>
    </lineage>
</organism>
<dbReference type="PANTHER" id="PTHR48100:SF1">
    <property type="entry name" value="HISTIDINE PHOSPHATASE FAMILY PROTEIN-RELATED"/>
    <property type="match status" value="1"/>
</dbReference>
<keyword evidence="3" id="KW-1185">Reference proteome</keyword>
<dbReference type="OrthoDB" id="280692at2"/>
<dbReference type="GO" id="GO:0005737">
    <property type="term" value="C:cytoplasm"/>
    <property type="evidence" value="ECO:0007669"/>
    <property type="project" value="TreeGrafter"/>
</dbReference>
<accession>A0A0P1FA05</accession>
<dbReference type="RefSeq" id="WP_058242466.1">
    <property type="nucleotide sequence ID" value="NZ_CYSB01000023.1"/>
</dbReference>
<dbReference type="SUPFAM" id="SSF53254">
    <property type="entry name" value="Phosphoglycerate mutase-like"/>
    <property type="match status" value="1"/>
</dbReference>
<dbReference type="Gene3D" id="3.40.50.1240">
    <property type="entry name" value="Phosphoglycerate mutase-like"/>
    <property type="match status" value="1"/>
</dbReference>
<evidence type="ECO:0000313" key="4">
    <source>
        <dbReference type="Proteomes" id="UP000051887"/>
    </source>
</evidence>
<dbReference type="EMBL" id="CYSC01000016">
    <property type="protein sequence ID" value="CUH71150.1"/>
    <property type="molecule type" value="Genomic_DNA"/>
</dbReference>
<dbReference type="EMBL" id="CYSB01000023">
    <property type="protein sequence ID" value="CUH64998.1"/>
    <property type="molecule type" value="Genomic_DNA"/>
</dbReference>
<proteinExistence type="predicted"/>
<reference evidence="2 4" key="2">
    <citation type="submission" date="2015-09" db="EMBL/GenBank/DDBJ databases">
        <authorList>
            <consortium name="Swine Surveillance"/>
        </authorList>
    </citation>
    <scope>NUCLEOTIDE SEQUENCE [LARGE SCALE GENOMIC DNA]</scope>
    <source>
        <strain evidence="2 4">5120</strain>
    </source>
</reference>
<evidence type="ECO:0000313" key="1">
    <source>
        <dbReference type="EMBL" id="CUH64998.1"/>
    </source>
</evidence>
<dbReference type="InterPro" id="IPR050275">
    <property type="entry name" value="PGM_Phosphatase"/>
</dbReference>